<dbReference type="EMBL" id="JACMSC010000015">
    <property type="protein sequence ID" value="KAG6485647.1"/>
    <property type="molecule type" value="Genomic_DNA"/>
</dbReference>
<dbReference type="Proteomes" id="UP000734854">
    <property type="component" value="Unassembled WGS sequence"/>
</dbReference>
<gene>
    <name evidence="2" type="ORF">ZIOFF_054210</name>
</gene>
<sequence>MPVQKTHSPISTSPFRFRSFSGSQPSDFDAARGFCFRVLRSRARSIRRFQTPLGILAFLSGRRRRLLESAFPVRLFGSSSVWDSSGTDEDLRPYLQNRGAAAQPVAAGGKSTIGALPHSRVQNDMEILIHELGQEAYCSVLQGLRPTQTLLLGHPSRHIPTLSASQKRKKTSNSVVALSMGGSLPVLHPQPGAISLHTLASTAKQGNMAGARGKKTKPNPPGSIGIDRVKNIAAESADVAANVSLVGQKVMTRWPDDNNFYEAVITDYKTHEVERILDISPPDHQEIEKAKKLLKEHEQSLVEAIAKLDNMSDSKNEEDDQFSREVLMAITWPEMVQHPTIVEMTTMGYNIMSDNLFTNKTTRMILACDFMHYRKSDE</sequence>
<feature type="coiled-coil region" evidence="1">
    <location>
        <begin position="287"/>
        <end position="314"/>
    </location>
</feature>
<keyword evidence="3" id="KW-1185">Reference proteome</keyword>
<dbReference type="GO" id="GO:0050832">
    <property type="term" value="P:defense response to fungus"/>
    <property type="evidence" value="ECO:0007669"/>
    <property type="project" value="InterPro"/>
</dbReference>
<dbReference type="GO" id="GO:0005634">
    <property type="term" value="C:nucleus"/>
    <property type="evidence" value="ECO:0007669"/>
    <property type="project" value="TreeGrafter"/>
</dbReference>
<proteinExistence type="predicted"/>
<dbReference type="InterPro" id="IPR033485">
    <property type="entry name" value="EMSY-LIKE_plant"/>
</dbReference>
<accession>A0A8J5FK18</accession>
<dbReference type="PANTHER" id="PTHR33432">
    <property type="entry name" value="PROTEIN EMSY-LIKE 4"/>
    <property type="match status" value="1"/>
</dbReference>
<protein>
    <submittedName>
        <fullName evidence="2">Uncharacterized protein</fullName>
    </submittedName>
</protein>
<comment type="caution">
    <text evidence="2">The sequence shown here is derived from an EMBL/GenBank/DDBJ whole genome shotgun (WGS) entry which is preliminary data.</text>
</comment>
<name>A0A8J5FK18_ZINOF</name>
<dbReference type="AlphaFoldDB" id="A0A8J5FK18"/>
<dbReference type="SUPFAM" id="SSF63748">
    <property type="entry name" value="Tudor/PWWP/MBT"/>
    <property type="match status" value="1"/>
</dbReference>
<reference evidence="2 3" key="1">
    <citation type="submission" date="2020-08" db="EMBL/GenBank/DDBJ databases">
        <title>Plant Genome Project.</title>
        <authorList>
            <person name="Zhang R.-G."/>
        </authorList>
    </citation>
    <scope>NUCLEOTIDE SEQUENCE [LARGE SCALE GENOMIC DNA]</scope>
    <source>
        <tissue evidence="2">Rhizome</tissue>
    </source>
</reference>
<evidence type="ECO:0000313" key="2">
    <source>
        <dbReference type="EMBL" id="KAG6485647.1"/>
    </source>
</evidence>
<evidence type="ECO:0000256" key="1">
    <source>
        <dbReference type="SAM" id="Coils"/>
    </source>
</evidence>
<dbReference type="PANTHER" id="PTHR33432:SF27">
    <property type="entry name" value="PROTEIN EMSY-LIKE 3"/>
    <property type="match status" value="1"/>
</dbReference>
<dbReference type="Gene3D" id="2.30.30.140">
    <property type="match status" value="1"/>
</dbReference>
<organism evidence="2 3">
    <name type="scientific">Zingiber officinale</name>
    <name type="common">Ginger</name>
    <name type="synonym">Amomum zingiber</name>
    <dbReference type="NCBI Taxonomy" id="94328"/>
    <lineage>
        <taxon>Eukaryota</taxon>
        <taxon>Viridiplantae</taxon>
        <taxon>Streptophyta</taxon>
        <taxon>Embryophyta</taxon>
        <taxon>Tracheophyta</taxon>
        <taxon>Spermatophyta</taxon>
        <taxon>Magnoliopsida</taxon>
        <taxon>Liliopsida</taxon>
        <taxon>Zingiberales</taxon>
        <taxon>Zingiberaceae</taxon>
        <taxon>Zingiber</taxon>
    </lineage>
</organism>
<keyword evidence="1" id="KW-0175">Coiled coil</keyword>
<evidence type="ECO:0000313" key="3">
    <source>
        <dbReference type="Proteomes" id="UP000734854"/>
    </source>
</evidence>